<dbReference type="PANTHER" id="PTHR43063:SF1">
    <property type="entry name" value="4FE-4S CLUSTER CONTAINING PARA FAMILY ATPASE PROTEIN"/>
    <property type="match status" value="1"/>
</dbReference>
<name>A0A133U7B8_9EURY</name>
<organism evidence="2 3">
    <name type="scientific">candidate division MSBL1 archaeon SCGC-AAA259B11</name>
    <dbReference type="NCBI Taxonomy" id="1698260"/>
    <lineage>
        <taxon>Archaea</taxon>
        <taxon>Methanobacteriati</taxon>
        <taxon>Methanobacteriota</taxon>
        <taxon>candidate division MSBL1</taxon>
    </lineage>
</organism>
<dbReference type="CDD" id="cd03110">
    <property type="entry name" value="SIMIBI_bact_arch"/>
    <property type="match status" value="1"/>
</dbReference>
<gene>
    <name evidence="2" type="ORF">AKJ61_01485</name>
</gene>
<dbReference type="Pfam" id="PF00037">
    <property type="entry name" value="Fer4"/>
    <property type="match status" value="2"/>
</dbReference>
<dbReference type="Gene3D" id="3.30.70.20">
    <property type="match status" value="1"/>
</dbReference>
<feature type="domain" description="4Fe-4S ferredoxin-type" evidence="1">
    <location>
        <begin position="57"/>
        <end position="86"/>
    </location>
</feature>
<dbReference type="Gene3D" id="3.40.50.300">
    <property type="entry name" value="P-loop containing nucleotide triphosphate hydrolases"/>
    <property type="match status" value="1"/>
</dbReference>
<dbReference type="AlphaFoldDB" id="A0A133U7B8"/>
<reference evidence="2 3" key="1">
    <citation type="journal article" date="2016" name="Sci. Rep.">
        <title>Metabolic traits of an uncultured archaeal lineage -MSBL1- from brine pools of the Red Sea.</title>
        <authorList>
            <person name="Mwirichia R."/>
            <person name="Alam I."/>
            <person name="Rashid M."/>
            <person name="Vinu M."/>
            <person name="Ba-Alawi W."/>
            <person name="Anthony Kamau A."/>
            <person name="Kamanda Ngugi D."/>
            <person name="Goker M."/>
            <person name="Klenk H.P."/>
            <person name="Bajic V."/>
            <person name="Stingl U."/>
        </authorList>
    </citation>
    <scope>NUCLEOTIDE SEQUENCE [LARGE SCALE GENOMIC DNA]</scope>
    <source>
        <strain evidence="2">SCGC-AAA259B11</strain>
    </source>
</reference>
<dbReference type="PROSITE" id="PS00198">
    <property type="entry name" value="4FE4S_FER_1"/>
    <property type="match status" value="1"/>
</dbReference>
<keyword evidence="3" id="KW-1185">Reference proteome</keyword>
<dbReference type="Proteomes" id="UP000070184">
    <property type="component" value="Unassembled WGS sequence"/>
</dbReference>
<accession>A0A133U7B8</accession>
<dbReference type="PANTHER" id="PTHR43063">
    <property type="entry name" value="4FE-4S CLUSTER CONTAINING PARA FAMILY ATPASE PROTEIN"/>
    <property type="match status" value="1"/>
</dbReference>
<dbReference type="InterPro" id="IPR027417">
    <property type="entry name" value="P-loop_NTPase"/>
</dbReference>
<dbReference type="Pfam" id="PF01656">
    <property type="entry name" value="CbiA"/>
    <property type="match status" value="1"/>
</dbReference>
<protein>
    <submittedName>
        <fullName evidence="2">(4Fe-4S)-binding protein</fullName>
    </submittedName>
</protein>
<dbReference type="InterPro" id="IPR002586">
    <property type="entry name" value="CobQ/CobB/MinD/ParA_Nub-bd_dom"/>
</dbReference>
<evidence type="ECO:0000313" key="3">
    <source>
        <dbReference type="Proteomes" id="UP000070184"/>
    </source>
</evidence>
<proteinExistence type="predicted"/>
<sequence length="276" mass="30560">MRISIASGKGGTGKTTLALNLALSLDDVQLFDCDVEEPDCHLFLDIDLEEVEKITVLQPRIDSEKCNLCGDCAELCRFNAIVVTPNGPMLFPELCRSCGLCTVACPEDAIFDESRVVGVVEKGENELEFYQGVLTTGEHLATPIVRAVKKNAREGAKTIIDVPPGNACTAVEAVEGSDFCILVTEPTPFGLHDLKYSVRMLNQQGIPYGVVVNRDGVGDRRVENYCEKEGIPILMKIPNDRKIAELYSEGVPFVKSMPQWREKFSELYERIQKMIK</sequence>
<evidence type="ECO:0000259" key="1">
    <source>
        <dbReference type="PROSITE" id="PS51379"/>
    </source>
</evidence>
<comment type="caution">
    <text evidence="2">The sequence shown here is derived from an EMBL/GenBank/DDBJ whole genome shotgun (WGS) entry which is preliminary data.</text>
</comment>
<dbReference type="EMBL" id="LHXK01000013">
    <property type="protein sequence ID" value="KXA90083.1"/>
    <property type="molecule type" value="Genomic_DNA"/>
</dbReference>
<feature type="domain" description="4Fe-4S ferredoxin-type" evidence="1">
    <location>
        <begin position="88"/>
        <end position="115"/>
    </location>
</feature>
<dbReference type="PROSITE" id="PS51379">
    <property type="entry name" value="4FE4S_FER_2"/>
    <property type="match status" value="2"/>
</dbReference>
<dbReference type="GO" id="GO:0016491">
    <property type="term" value="F:oxidoreductase activity"/>
    <property type="evidence" value="ECO:0007669"/>
    <property type="project" value="UniProtKB-ARBA"/>
</dbReference>
<dbReference type="InterPro" id="IPR017900">
    <property type="entry name" value="4Fe4S_Fe_S_CS"/>
</dbReference>
<dbReference type="InterPro" id="IPR017896">
    <property type="entry name" value="4Fe4S_Fe-S-bd"/>
</dbReference>
<dbReference type="SUPFAM" id="SSF52540">
    <property type="entry name" value="P-loop containing nucleoside triphosphate hydrolases"/>
    <property type="match status" value="1"/>
</dbReference>
<dbReference type="PATRIC" id="fig|1698260.3.peg.191"/>
<evidence type="ECO:0000313" key="2">
    <source>
        <dbReference type="EMBL" id="KXA90083.1"/>
    </source>
</evidence>